<dbReference type="InterPro" id="IPR018964">
    <property type="entry name" value="Phage_phiJL001_Gp84_C"/>
</dbReference>
<evidence type="ECO:0000259" key="1">
    <source>
        <dbReference type="Pfam" id="PF09356"/>
    </source>
</evidence>
<organism evidence="2 3">
    <name type="scientific">Celeribacter arenosi</name>
    <dbReference type="NCBI Taxonomy" id="792649"/>
    <lineage>
        <taxon>Bacteria</taxon>
        <taxon>Pseudomonadati</taxon>
        <taxon>Pseudomonadota</taxon>
        <taxon>Alphaproteobacteria</taxon>
        <taxon>Rhodobacterales</taxon>
        <taxon>Roseobacteraceae</taxon>
        <taxon>Celeribacter</taxon>
    </lineage>
</organism>
<dbReference type="InterPro" id="IPR011928">
    <property type="entry name" value="Phage_phiJL001_Gp84"/>
</dbReference>
<dbReference type="Proteomes" id="UP001399917">
    <property type="component" value="Unassembled WGS sequence"/>
</dbReference>
<sequence length="302" mass="32878">MPMTAELKEHLSTGTTKMCRCWAVTRRDGGVFGFTDHDRDLNFEGIVFKADTGLSAGALEQSTGLSVDNTEALGALSSASVDEGDLIAGRFDGAVVRAWFVNWADVEQRVLEFHGTFGEITRSGGAFRAELRSLTEALNQPQGRIYQPACTAVLGGVGCGFDLDLPGYSCEIEVEKVEGGRLFMFSDLSGFDDRWFERGKLVVLTGHAAGMTGMVKNDRLDAQQRTVELWESLGDTVVLGDSVRIEAGCDRRHETCRLKFDNFLNFRGFPHIPGDDWLAAYPASDGTMDGGSLKGNNPDDTL</sequence>
<dbReference type="Pfam" id="PF09931">
    <property type="entry name" value="Phage_phiJL001_Gp84_N"/>
    <property type="match status" value="1"/>
</dbReference>
<name>A0ABP7KDA1_9RHOB</name>
<dbReference type="NCBIfam" id="TIGR02218">
    <property type="entry name" value="phg_TIGR02218"/>
    <property type="match status" value="1"/>
</dbReference>
<dbReference type="EMBL" id="BAABDF010000007">
    <property type="protein sequence ID" value="GAA3873083.1"/>
    <property type="molecule type" value="Genomic_DNA"/>
</dbReference>
<keyword evidence="3" id="KW-1185">Reference proteome</keyword>
<proteinExistence type="predicted"/>
<evidence type="ECO:0000313" key="2">
    <source>
        <dbReference type="EMBL" id="GAA3873083.1"/>
    </source>
</evidence>
<evidence type="ECO:0000313" key="3">
    <source>
        <dbReference type="Proteomes" id="UP001399917"/>
    </source>
</evidence>
<protein>
    <submittedName>
        <fullName evidence="2">DUF2163 domain-containing protein</fullName>
    </submittedName>
</protein>
<gene>
    <name evidence="2" type="ORF">GCM10022404_23670</name>
</gene>
<reference evidence="3" key="1">
    <citation type="journal article" date="2019" name="Int. J. Syst. Evol. Microbiol.">
        <title>The Global Catalogue of Microorganisms (GCM) 10K type strain sequencing project: providing services to taxonomists for standard genome sequencing and annotation.</title>
        <authorList>
            <consortium name="The Broad Institute Genomics Platform"/>
            <consortium name="The Broad Institute Genome Sequencing Center for Infectious Disease"/>
            <person name="Wu L."/>
            <person name="Ma J."/>
        </authorList>
    </citation>
    <scope>NUCLEOTIDE SEQUENCE [LARGE SCALE GENOMIC DNA]</scope>
    <source>
        <strain evidence="3">JCM 17190</strain>
    </source>
</reference>
<feature type="domain" description="Bacteriophage phiJL001 Gp84 C-terminal" evidence="1">
    <location>
        <begin position="194"/>
        <end position="276"/>
    </location>
</feature>
<comment type="caution">
    <text evidence="2">The sequence shown here is derived from an EMBL/GenBank/DDBJ whole genome shotgun (WGS) entry which is preliminary data.</text>
</comment>
<accession>A0ABP7KDA1</accession>
<dbReference type="RefSeq" id="WP_425549858.1">
    <property type="nucleotide sequence ID" value="NZ_BAABDF010000007.1"/>
</dbReference>
<dbReference type="Pfam" id="PF09356">
    <property type="entry name" value="Phage_BR0599"/>
    <property type="match status" value="1"/>
</dbReference>